<dbReference type="EMBL" id="SJPN01000003">
    <property type="protein sequence ID" value="TWU04376.1"/>
    <property type="molecule type" value="Genomic_DNA"/>
</dbReference>
<dbReference type="GO" id="GO:0007165">
    <property type="term" value="P:signal transduction"/>
    <property type="evidence" value="ECO:0007669"/>
    <property type="project" value="InterPro"/>
</dbReference>
<organism evidence="2 3">
    <name type="scientific">Stieleria varia</name>
    <dbReference type="NCBI Taxonomy" id="2528005"/>
    <lineage>
        <taxon>Bacteria</taxon>
        <taxon>Pseudomonadati</taxon>
        <taxon>Planctomycetota</taxon>
        <taxon>Planctomycetia</taxon>
        <taxon>Pirellulales</taxon>
        <taxon>Pirellulaceae</taxon>
        <taxon>Stieleria</taxon>
    </lineage>
</organism>
<dbReference type="RefSeq" id="WP_197454543.1">
    <property type="nucleotide sequence ID" value="NZ_CP151726.1"/>
</dbReference>
<dbReference type="PROSITE" id="PS50104">
    <property type="entry name" value="TIR"/>
    <property type="match status" value="1"/>
</dbReference>
<keyword evidence="3" id="KW-1185">Reference proteome</keyword>
<dbReference type="InterPro" id="IPR051341">
    <property type="entry name" value="Zyg-11_UBL_adapter"/>
</dbReference>
<dbReference type="InterPro" id="IPR032675">
    <property type="entry name" value="LRR_dom_sf"/>
</dbReference>
<dbReference type="SUPFAM" id="SSF52200">
    <property type="entry name" value="Toll/Interleukin receptor TIR domain"/>
    <property type="match status" value="1"/>
</dbReference>
<gene>
    <name evidence="2" type="ORF">Pla52n_24160</name>
</gene>
<dbReference type="PANTHER" id="PTHR12904">
    <property type="match status" value="1"/>
</dbReference>
<dbReference type="AlphaFoldDB" id="A0A5C6AZE4"/>
<dbReference type="Pfam" id="PF13676">
    <property type="entry name" value="TIR_2"/>
    <property type="match status" value="1"/>
</dbReference>
<evidence type="ECO:0000313" key="3">
    <source>
        <dbReference type="Proteomes" id="UP000320176"/>
    </source>
</evidence>
<dbReference type="InterPro" id="IPR000157">
    <property type="entry name" value="TIR_dom"/>
</dbReference>
<proteinExistence type="predicted"/>
<protein>
    <submittedName>
        <fullName evidence="2">Leucine Rich repeats (2 copies)</fullName>
    </submittedName>
</protein>
<evidence type="ECO:0000259" key="1">
    <source>
        <dbReference type="PROSITE" id="PS50104"/>
    </source>
</evidence>
<dbReference type="SUPFAM" id="SSF52047">
    <property type="entry name" value="RNI-like"/>
    <property type="match status" value="1"/>
</dbReference>
<dbReference type="Gene3D" id="3.40.50.10140">
    <property type="entry name" value="Toll/interleukin-1 receptor homology (TIR) domain"/>
    <property type="match status" value="1"/>
</dbReference>
<name>A0A5C6AZE4_9BACT</name>
<accession>A0A5C6AZE4</accession>
<evidence type="ECO:0000313" key="2">
    <source>
        <dbReference type="EMBL" id="TWU04376.1"/>
    </source>
</evidence>
<dbReference type="Gene3D" id="3.80.10.10">
    <property type="entry name" value="Ribonuclease Inhibitor"/>
    <property type="match status" value="1"/>
</dbReference>
<sequence>MSVDAFISYSTQDDPVAIEIRDALEDNGIRCWYAPRDAPPGYVYQDTIPAAIRQTKFLLLILSEHSIQSRYVHSEVSVAYSMTPVAKPILTYRLDEFEIPDRFKFLIGHRTWIDAHHGAPIDHLRSLVQSARLLCDRSSTEIGTPPTIKKPQIECDLKENRRQAVTTLRLSGPDVTSETLLDLGDVTQGRLCKISDATQLRGLSLYDTQIDDQALELVSTLPSLTLLRIERTPVTDRGMEHLPKLQNLEDLWLSGTEITDRGISSLRSMQRLEQIRANDTRITDDAIPAILEISRLKELHIERTGITEKGIKRLETMLRIVHH</sequence>
<reference evidence="2 3" key="1">
    <citation type="submission" date="2019-02" db="EMBL/GenBank/DDBJ databases">
        <title>Deep-cultivation of Planctomycetes and their phenomic and genomic characterization uncovers novel biology.</title>
        <authorList>
            <person name="Wiegand S."/>
            <person name="Jogler M."/>
            <person name="Boedeker C."/>
            <person name="Pinto D."/>
            <person name="Vollmers J."/>
            <person name="Rivas-Marin E."/>
            <person name="Kohn T."/>
            <person name="Peeters S.H."/>
            <person name="Heuer A."/>
            <person name="Rast P."/>
            <person name="Oberbeckmann S."/>
            <person name="Bunk B."/>
            <person name="Jeske O."/>
            <person name="Meyerdierks A."/>
            <person name="Storesund J.E."/>
            <person name="Kallscheuer N."/>
            <person name="Luecker S."/>
            <person name="Lage O.M."/>
            <person name="Pohl T."/>
            <person name="Merkel B.J."/>
            <person name="Hornburger P."/>
            <person name="Mueller R.-W."/>
            <person name="Bruemmer F."/>
            <person name="Labrenz M."/>
            <person name="Spormann A.M."/>
            <person name="Op Den Camp H."/>
            <person name="Overmann J."/>
            <person name="Amann R."/>
            <person name="Jetten M.S.M."/>
            <person name="Mascher T."/>
            <person name="Medema M.H."/>
            <person name="Devos D.P."/>
            <person name="Kaster A.-K."/>
            <person name="Ovreas L."/>
            <person name="Rohde M."/>
            <person name="Galperin M.Y."/>
            <person name="Jogler C."/>
        </authorList>
    </citation>
    <scope>NUCLEOTIDE SEQUENCE [LARGE SCALE GENOMIC DNA]</scope>
    <source>
        <strain evidence="2 3">Pla52n</strain>
    </source>
</reference>
<feature type="domain" description="TIR" evidence="1">
    <location>
        <begin position="1"/>
        <end position="128"/>
    </location>
</feature>
<comment type="caution">
    <text evidence="2">The sequence shown here is derived from an EMBL/GenBank/DDBJ whole genome shotgun (WGS) entry which is preliminary data.</text>
</comment>
<dbReference type="Proteomes" id="UP000320176">
    <property type="component" value="Unassembled WGS sequence"/>
</dbReference>
<dbReference type="PANTHER" id="PTHR12904:SF23">
    <property type="entry name" value="PROTEIN ZER-1 HOMOLOG"/>
    <property type="match status" value="1"/>
</dbReference>
<dbReference type="InterPro" id="IPR035897">
    <property type="entry name" value="Toll_tir_struct_dom_sf"/>
</dbReference>